<proteinExistence type="predicted"/>
<sequence length="529" mass="58367">MQSLAKICQKNAGKQSCLFTTLIISIRTVLLAPEVNISLFLRLHHLKRINLTSSLGADNLDRIIRANSRSDLWLTALDLLNQVRFPYSTIHELGLRMNATMRTLICAEMDILQDRDLMKIVDSFPDLEVLNISYPRNWLYGGVSDEGISGIAEKLQKLRSINISGNRVISDVSLINLSSRSSLSKISARNCSCLTISGIDYVILHCSNLLSLSVNENTMPSSHAFMESFHANASNLQSLELSDTCVSDELLPVIRNHDLVLLKLALSYCHGFTFDGLSAVVLEHLRHEFSIGLNWCTHLTHLTSSTIFNLANNCPSLEEISMSFTSLGLGGEDSVSELGKNCKIRSLKLRNNENLRDETLERIGTLWPELRSLDVSRCWSITGVGIGGIGKYCTMVTELRINGCSEVRSLGSNLEFSKLEVLVAASSGFEDKGLEMIGRGCQRLQILDVHGCLGVTQKGLRQLLKSDGGCKVLRKLNLARCCDLSADLFAWMVSSSPSLRTILLSSGSLPTMESRDLFLKHGCLVISAE</sequence>
<protein>
    <submittedName>
        <fullName evidence="1">Uncharacterized protein</fullName>
    </submittedName>
</protein>
<dbReference type="EMBL" id="CM056811">
    <property type="protein sequence ID" value="KAJ8634858.1"/>
    <property type="molecule type" value="Genomic_DNA"/>
</dbReference>
<dbReference type="Proteomes" id="UP001234297">
    <property type="component" value="Chromosome 3"/>
</dbReference>
<comment type="caution">
    <text evidence="1">The sequence shown here is derived from an EMBL/GenBank/DDBJ whole genome shotgun (WGS) entry which is preliminary data.</text>
</comment>
<accession>A0ACC2LNW9</accession>
<organism evidence="1 2">
    <name type="scientific">Persea americana</name>
    <name type="common">Avocado</name>
    <dbReference type="NCBI Taxonomy" id="3435"/>
    <lineage>
        <taxon>Eukaryota</taxon>
        <taxon>Viridiplantae</taxon>
        <taxon>Streptophyta</taxon>
        <taxon>Embryophyta</taxon>
        <taxon>Tracheophyta</taxon>
        <taxon>Spermatophyta</taxon>
        <taxon>Magnoliopsida</taxon>
        <taxon>Magnoliidae</taxon>
        <taxon>Laurales</taxon>
        <taxon>Lauraceae</taxon>
        <taxon>Persea</taxon>
    </lineage>
</organism>
<evidence type="ECO:0000313" key="2">
    <source>
        <dbReference type="Proteomes" id="UP001234297"/>
    </source>
</evidence>
<evidence type="ECO:0000313" key="1">
    <source>
        <dbReference type="EMBL" id="KAJ8634858.1"/>
    </source>
</evidence>
<name>A0ACC2LNW9_PERAE</name>
<reference evidence="1 2" key="1">
    <citation type="journal article" date="2022" name="Hortic Res">
        <title>A haplotype resolved chromosomal level avocado genome allows analysis of novel avocado genes.</title>
        <authorList>
            <person name="Nath O."/>
            <person name="Fletcher S.J."/>
            <person name="Hayward A."/>
            <person name="Shaw L.M."/>
            <person name="Masouleh A.K."/>
            <person name="Furtado A."/>
            <person name="Henry R.J."/>
            <person name="Mitter N."/>
        </authorList>
    </citation>
    <scope>NUCLEOTIDE SEQUENCE [LARGE SCALE GENOMIC DNA]</scope>
    <source>
        <strain evidence="2">cv. Hass</strain>
    </source>
</reference>
<gene>
    <name evidence="1" type="ORF">MRB53_009125</name>
</gene>
<keyword evidence="2" id="KW-1185">Reference proteome</keyword>